<dbReference type="EMBL" id="KR029579">
    <property type="protein sequence ID" value="AKH46197.1"/>
    <property type="molecule type" value="Genomic_DNA"/>
</dbReference>
<sequence>MNNCDKSPVECLRKLYPELTESELQWEEPETVFELCARCKGKIEKLIPLKND</sequence>
<evidence type="ECO:0000313" key="1">
    <source>
        <dbReference type="EMBL" id="AKH46197.1"/>
    </source>
</evidence>
<reference evidence="1" key="2">
    <citation type="submission" date="2015-03" db="EMBL/GenBank/DDBJ databases">
        <authorList>
            <person name="Chow C.-E.T."/>
            <person name="Winget D.M."/>
            <person name="White R.A.III."/>
            <person name="Hallam S.J."/>
            <person name="Suttle C.A."/>
        </authorList>
    </citation>
    <scope>NUCLEOTIDE SEQUENCE</scope>
    <source>
        <strain evidence="1">Anoxic3_4</strain>
    </source>
</reference>
<proteinExistence type="predicted"/>
<reference evidence="1" key="1">
    <citation type="journal article" date="2015" name="Front. Microbiol.">
        <title>Combining genomic sequencing methods to explore viral diversity and reveal potential virus-host interactions.</title>
        <authorList>
            <person name="Chow C.E."/>
            <person name="Winget D.M."/>
            <person name="White R.A.III."/>
            <person name="Hallam S.J."/>
            <person name="Suttle C.A."/>
        </authorList>
    </citation>
    <scope>NUCLEOTIDE SEQUENCE</scope>
    <source>
        <strain evidence="1">Anoxic3_4</strain>
    </source>
</reference>
<accession>A0A0F7L3X8</accession>
<organism evidence="1">
    <name type="scientific">uncultured marine virus</name>
    <dbReference type="NCBI Taxonomy" id="186617"/>
    <lineage>
        <taxon>Viruses</taxon>
        <taxon>environmental samples</taxon>
    </lineage>
</organism>
<name>A0A0F7L3X8_9VIRU</name>
<protein>
    <submittedName>
        <fullName evidence="1">Uncharacterized protein</fullName>
    </submittedName>
</protein>